<keyword evidence="1" id="KW-1133">Transmembrane helix</keyword>
<gene>
    <name evidence="2" type="ORF">CUN48_04735</name>
</gene>
<proteinExistence type="predicted"/>
<evidence type="ECO:0000313" key="2">
    <source>
        <dbReference type="EMBL" id="PJF48197.1"/>
    </source>
</evidence>
<evidence type="ECO:0000256" key="1">
    <source>
        <dbReference type="SAM" id="Phobius"/>
    </source>
</evidence>
<name>A0A2M8QEG2_9CHLR</name>
<sequence>MSPLPDVLKVELRIEVNDQPLVVNVQVQGEGERARRAAAELSAVIAAALAAAHQPTDSTIAPTGDAASRLAQPAVGLAAQALPEAPASAAIANASQNETADATRAPRADASSPSLLVGQMQRYRAQISLGMGGLLLALAVLVPAVVPPDQRREVLIMTILFGLTGALLLFTAMLPGQGRQAAFADAAPASRLSASPATKGEATVARFRLSAKRRTPLKAGWGIALGAAFVLLGILAPFTLGATTADERFVIMLGFAPITVIGFFLIAIFGRGLVAGRFPRRAAAQPQPAIRPSSAPAAKRPPVARVPQTFEYRAIVPAAIIGLLVVMIAVVGLVIYAAAASALR</sequence>
<feature type="transmembrane region" description="Helical" evidence="1">
    <location>
        <begin position="314"/>
        <end position="339"/>
    </location>
</feature>
<keyword evidence="1" id="KW-0472">Membrane</keyword>
<evidence type="ECO:0000313" key="3">
    <source>
        <dbReference type="Proteomes" id="UP000230790"/>
    </source>
</evidence>
<protein>
    <submittedName>
        <fullName evidence="2">Uncharacterized protein</fullName>
    </submittedName>
</protein>
<feature type="transmembrane region" description="Helical" evidence="1">
    <location>
        <begin position="154"/>
        <end position="174"/>
    </location>
</feature>
<reference evidence="2 3" key="1">
    <citation type="submission" date="2017-11" db="EMBL/GenBank/DDBJ databases">
        <title>Evolution of Phototrophy in the Chloroflexi Phylum Driven by Horizontal Gene Transfer.</title>
        <authorList>
            <person name="Ward L.M."/>
            <person name="Hemp J."/>
            <person name="Shih P.M."/>
            <person name="Mcglynn S.E."/>
            <person name="Fischer W."/>
        </authorList>
    </citation>
    <scope>NUCLEOTIDE SEQUENCE [LARGE SCALE GENOMIC DNA]</scope>
    <source>
        <strain evidence="2">JP3_7</strain>
    </source>
</reference>
<accession>A0A2M8QEG2</accession>
<organism evidence="2 3">
    <name type="scientific">Candidatus Thermofonsia Clade 3 bacterium</name>
    <dbReference type="NCBI Taxonomy" id="2364212"/>
    <lineage>
        <taxon>Bacteria</taxon>
        <taxon>Bacillati</taxon>
        <taxon>Chloroflexota</taxon>
        <taxon>Candidatus Thermofontia</taxon>
        <taxon>Candidatus Thermofonsia Clade 3</taxon>
    </lineage>
</organism>
<comment type="caution">
    <text evidence="2">The sequence shown here is derived from an EMBL/GenBank/DDBJ whole genome shotgun (WGS) entry which is preliminary data.</text>
</comment>
<feature type="transmembrane region" description="Helical" evidence="1">
    <location>
        <begin position="219"/>
        <end position="243"/>
    </location>
</feature>
<dbReference type="AlphaFoldDB" id="A0A2M8QEG2"/>
<dbReference type="Proteomes" id="UP000230790">
    <property type="component" value="Unassembled WGS sequence"/>
</dbReference>
<feature type="transmembrane region" description="Helical" evidence="1">
    <location>
        <begin position="249"/>
        <end position="270"/>
    </location>
</feature>
<keyword evidence="1" id="KW-0812">Transmembrane</keyword>
<feature type="transmembrane region" description="Helical" evidence="1">
    <location>
        <begin position="129"/>
        <end position="148"/>
    </location>
</feature>
<dbReference type="EMBL" id="PGTN01000021">
    <property type="protein sequence ID" value="PJF48197.1"/>
    <property type="molecule type" value="Genomic_DNA"/>
</dbReference>